<evidence type="ECO:0000313" key="12">
    <source>
        <dbReference type="EMBL" id="GER48176.1"/>
    </source>
</evidence>
<name>A0A5A7QT74_STRAF</name>
<evidence type="ECO:0000256" key="9">
    <source>
        <dbReference type="ARBA" id="ARBA00023128"/>
    </source>
</evidence>
<keyword evidence="5" id="KW-0963">Cytoplasm</keyword>
<keyword evidence="9" id="KW-0496">Mitochondrion</keyword>
<keyword evidence="13" id="KW-1185">Reference proteome</keyword>
<comment type="caution">
    <text evidence="12">The sequence shown here is derived from an EMBL/GenBank/DDBJ whole genome shotgun (WGS) entry which is preliminary data.</text>
</comment>
<comment type="cofactor">
    <cofactor evidence="1">
        <name>[4Fe-4S] cluster</name>
        <dbReference type="ChEBI" id="CHEBI:49883"/>
    </cofactor>
</comment>
<dbReference type="InterPro" id="IPR046408">
    <property type="entry name" value="CIAPIN1"/>
</dbReference>
<organism evidence="12 13">
    <name type="scientific">Striga asiatica</name>
    <name type="common">Asiatic witchweed</name>
    <name type="synonym">Buchnera asiatica</name>
    <dbReference type="NCBI Taxonomy" id="4170"/>
    <lineage>
        <taxon>Eukaryota</taxon>
        <taxon>Viridiplantae</taxon>
        <taxon>Streptophyta</taxon>
        <taxon>Embryophyta</taxon>
        <taxon>Tracheophyta</taxon>
        <taxon>Spermatophyta</taxon>
        <taxon>Magnoliopsida</taxon>
        <taxon>eudicotyledons</taxon>
        <taxon>Gunneridae</taxon>
        <taxon>Pentapetalae</taxon>
        <taxon>asterids</taxon>
        <taxon>lamiids</taxon>
        <taxon>Lamiales</taxon>
        <taxon>Orobanchaceae</taxon>
        <taxon>Buchnereae</taxon>
        <taxon>Striga</taxon>
    </lineage>
</organism>
<evidence type="ECO:0000313" key="13">
    <source>
        <dbReference type="Proteomes" id="UP000325081"/>
    </source>
</evidence>
<keyword evidence="4" id="KW-0004">4Fe-4S</keyword>
<evidence type="ECO:0000256" key="2">
    <source>
        <dbReference type="ARBA" id="ARBA00004496"/>
    </source>
</evidence>
<feature type="region of interest" description="Disordered" evidence="10">
    <location>
        <begin position="230"/>
        <end position="275"/>
    </location>
</feature>
<reference evidence="13" key="1">
    <citation type="journal article" date="2019" name="Curr. Biol.">
        <title>Genome Sequence of Striga asiatica Provides Insight into the Evolution of Plant Parasitism.</title>
        <authorList>
            <person name="Yoshida S."/>
            <person name="Kim S."/>
            <person name="Wafula E.K."/>
            <person name="Tanskanen J."/>
            <person name="Kim Y.M."/>
            <person name="Honaas L."/>
            <person name="Yang Z."/>
            <person name="Spallek T."/>
            <person name="Conn C.E."/>
            <person name="Ichihashi Y."/>
            <person name="Cheong K."/>
            <person name="Cui S."/>
            <person name="Der J.P."/>
            <person name="Gundlach H."/>
            <person name="Jiao Y."/>
            <person name="Hori C."/>
            <person name="Ishida J.K."/>
            <person name="Kasahara H."/>
            <person name="Kiba T."/>
            <person name="Kim M.S."/>
            <person name="Koo N."/>
            <person name="Laohavisit A."/>
            <person name="Lee Y.H."/>
            <person name="Lumba S."/>
            <person name="McCourt P."/>
            <person name="Mortimer J.C."/>
            <person name="Mutuku J.M."/>
            <person name="Nomura T."/>
            <person name="Sasaki-Sekimoto Y."/>
            <person name="Seto Y."/>
            <person name="Wang Y."/>
            <person name="Wakatake T."/>
            <person name="Sakakibara H."/>
            <person name="Demura T."/>
            <person name="Yamaguchi S."/>
            <person name="Yoneyama K."/>
            <person name="Manabe R.I."/>
            <person name="Nelson D.C."/>
            <person name="Schulman A.H."/>
            <person name="Timko M.P."/>
            <person name="dePamphilis C.W."/>
            <person name="Choi D."/>
            <person name="Shirasu K."/>
        </authorList>
    </citation>
    <scope>NUCLEOTIDE SEQUENCE [LARGE SCALE GENOMIC DNA]</scope>
    <source>
        <strain evidence="13">cv. UVA1</strain>
    </source>
</reference>
<accession>A0A5A7QT74</accession>
<comment type="similarity">
    <text evidence="3">Belongs to the anamorsin family.</text>
</comment>
<dbReference type="GO" id="GO:0005737">
    <property type="term" value="C:cytoplasm"/>
    <property type="evidence" value="ECO:0007669"/>
    <property type="project" value="UniProtKB-SubCell"/>
</dbReference>
<keyword evidence="8" id="KW-0411">Iron-sulfur</keyword>
<dbReference type="GO" id="GO:0046872">
    <property type="term" value="F:metal ion binding"/>
    <property type="evidence" value="ECO:0007669"/>
    <property type="project" value="UniProtKB-KW"/>
</dbReference>
<protein>
    <submittedName>
        <fullName evidence="12">Anamorsin homolog</fullName>
    </submittedName>
</protein>
<evidence type="ECO:0000256" key="1">
    <source>
        <dbReference type="ARBA" id="ARBA00001966"/>
    </source>
</evidence>
<dbReference type="Pfam" id="PF05093">
    <property type="entry name" value="CIAPIN1"/>
    <property type="match status" value="1"/>
</dbReference>
<gene>
    <name evidence="12" type="ORF">STAS_25339</name>
</gene>
<evidence type="ECO:0000256" key="3">
    <source>
        <dbReference type="ARBA" id="ARBA00008169"/>
    </source>
</evidence>
<dbReference type="InterPro" id="IPR007785">
    <property type="entry name" value="Anamorsin"/>
</dbReference>
<dbReference type="GO" id="GO:0016226">
    <property type="term" value="P:iron-sulfur cluster assembly"/>
    <property type="evidence" value="ECO:0007669"/>
    <property type="project" value="InterPro"/>
</dbReference>
<keyword evidence="7" id="KW-0408">Iron</keyword>
<evidence type="ECO:0000256" key="7">
    <source>
        <dbReference type="ARBA" id="ARBA00023004"/>
    </source>
</evidence>
<evidence type="ECO:0000256" key="8">
    <source>
        <dbReference type="ARBA" id="ARBA00023014"/>
    </source>
</evidence>
<keyword evidence="6" id="KW-0479">Metal-binding</keyword>
<evidence type="ECO:0000259" key="11">
    <source>
        <dbReference type="Pfam" id="PF05093"/>
    </source>
</evidence>
<evidence type="ECO:0000256" key="5">
    <source>
        <dbReference type="ARBA" id="ARBA00022490"/>
    </source>
</evidence>
<dbReference type="PANTHER" id="PTHR13273:SF14">
    <property type="entry name" value="ANAMORSIN"/>
    <property type="match status" value="1"/>
</dbReference>
<feature type="domain" description="Anamorsin C-terminal" evidence="11">
    <location>
        <begin position="143"/>
        <end position="170"/>
    </location>
</feature>
<proteinExistence type="inferred from homology"/>
<dbReference type="AlphaFoldDB" id="A0A5A7QT74"/>
<comment type="subcellular location">
    <subcellularLocation>
        <location evidence="2">Cytoplasm</location>
    </subcellularLocation>
</comment>
<dbReference type="EMBL" id="BKCP01008181">
    <property type="protein sequence ID" value="GER48176.1"/>
    <property type="molecule type" value="Genomic_DNA"/>
</dbReference>
<sequence>MKQCLVSTVPLPVDTAGYIVDDVQLCSIGISFVDKWVREEQLGFGYSILFGQILGYACFTDIIVDLSILGKKPTWKIGSSFSIKKSSRALPKVQIDDDVDFIDEDSLLTEEDLKKPQLPPVGDCEVGSTKKACKNCTCGREEKCGLGDVFGCGTCPYNKGLPPFKLGEKLLANISRILKPDGTILLYSTPETSQGHKIPKNETANEVLHETIRPNGAVYREPSMTSAAAGIYPDRVGSRPGHSGRKMGRIGAKSPGKMDGSGGRTRKAAGSKGEMTWSPTGGELLDITKSLGWLHNVGKKQSKSLYLRIRAEIKRAVKGSKKQVKFQYDPHSYSLNFDDGFEYQETVGFEGVKFKGWQERTVWVYIVFA</sequence>
<evidence type="ECO:0000256" key="6">
    <source>
        <dbReference type="ARBA" id="ARBA00022723"/>
    </source>
</evidence>
<dbReference type="OrthoDB" id="311633at2759"/>
<evidence type="ECO:0000256" key="4">
    <source>
        <dbReference type="ARBA" id="ARBA00022485"/>
    </source>
</evidence>
<dbReference type="PANTHER" id="PTHR13273">
    <property type="entry name" value="ANAMORSIN"/>
    <property type="match status" value="1"/>
</dbReference>
<evidence type="ECO:0000256" key="10">
    <source>
        <dbReference type="SAM" id="MobiDB-lite"/>
    </source>
</evidence>
<dbReference type="GO" id="GO:0051539">
    <property type="term" value="F:4 iron, 4 sulfur cluster binding"/>
    <property type="evidence" value="ECO:0007669"/>
    <property type="project" value="UniProtKB-KW"/>
</dbReference>
<dbReference type="Proteomes" id="UP000325081">
    <property type="component" value="Unassembled WGS sequence"/>
</dbReference>